<protein>
    <submittedName>
        <fullName evidence="4">Putative membrane protein</fullName>
    </submittedName>
</protein>
<keyword evidence="1" id="KW-0472">Membrane</keyword>
<dbReference type="Pfam" id="PF05232">
    <property type="entry name" value="BTP"/>
    <property type="match status" value="2"/>
</dbReference>
<organism evidence="3 5">
    <name type="scientific">Tamilnaduibacter salinus</name>
    <dbReference type="NCBI Taxonomy" id="1484056"/>
    <lineage>
        <taxon>Bacteria</taxon>
        <taxon>Pseudomonadati</taxon>
        <taxon>Pseudomonadota</taxon>
        <taxon>Gammaproteobacteria</taxon>
        <taxon>Pseudomonadales</taxon>
        <taxon>Marinobacteraceae</taxon>
        <taxon>Tamilnaduibacter</taxon>
    </lineage>
</organism>
<dbReference type="RefSeq" id="WP_095609791.1">
    <property type="nucleotide sequence ID" value="NZ_NMPM01000008.1"/>
</dbReference>
<dbReference type="Proteomes" id="UP000245887">
    <property type="component" value="Unassembled WGS sequence"/>
</dbReference>
<evidence type="ECO:0000313" key="5">
    <source>
        <dbReference type="Proteomes" id="UP000218332"/>
    </source>
</evidence>
<evidence type="ECO:0000313" key="4">
    <source>
        <dbReference type="EMBL" id="PVY78914.1"/>
    </source>
</evidence>
<accession>A0A2A2I6G3</accession>
<dbReference type="InterPro" id="IPR058208">
    <property type="entry name" value="PACE"/>
</dbReference>
<name>A0A2A2I6G3_9GAMM</name>
<evidence type="ECO:0000256" key="1">
    <source>
        <dbReference type="SAM" id="Phobius"/>
    </source>
</evidence>
<feature type="transmembrane region" description="Helical" evidence="1">
    <location>
        <begin position="79"/>
        <end position="102"/>
    </location>
</feature>
<dbReference type="EMBL" id="QEKQ01000001">
    <property type="protein sequence ID" value="PVY78914.1"/>
    <property type="molecule type" value="Genomic_DNA"/>
</dbReference>
<feature type="domain" description="Chlorhexidine efflux transporter" evidence="2">
    <location>
        <begin position="72"/>
        <end position="134"/>
    </location>
</feature>
<dbReference type="OrthoDB" id="1631120at2"/>
<dbReference type="NCBIfam" id="NF033664">
    <property type="entry name" value="PACE_transport"/>
    <property type="match status" value="1"/>
</dbReference>
<reference evidence="3 5" key="1">
    <citation type="submission" date="2017-07" db="EMBL/GenBank/DDBJ databases">
        <title>Tamlnaduibacter salinus (Mi-7) genome sequencing.</title>
        <authorList>
            <person name="Verma A."/>
            <person name="Krishnamurthi S."/>
        </authorList>
    </citation>
    <scope>NUCLEOTIDE SEQUENCE [LARGE SCALE GENOMIC DNA]</scope>
    <source>
        <strain evidence="3 5">Mi-7</strain>
    </source>
</reference>
<feature type="domain" description="Chlorhexidine efflux transporter" evidence="2">
    <location>
        <begin position="2"/>
        <end position="61"/>
    </location>
</feature>
<dbReference type="Proteomes" id="UP000218332">
    <property type="component" value="Unassembled WGS sequence"/>
</dbReference>
<evidence type="ECO:0000313" key="3">
    <source>
        <dbReference type="EMBL" id="PAV27247.1"/>
    </source>
</evidence>
<keyword evidence="1" id="KW-0812">Transmembrane</keyword>
<evidence type="ECO:0000259" key="2">
    <source>
        <dbReference type="Pfam" id="PF05232"/>
    </source>
</evidence>
<feature type="transmembrane region" description="Helical" evidence="1">
    <location>
        <begin position="108"/>
        <end position="129"/>
    </location>
</feature>
<keyword evidence="1" id="KW-1133">Transmembrane helix</keyword>
<evidence type="ECO:0000313" key="6">
    <source>
        <dbReference type="Proteomes" id="UP000245887"/>
    </source>
</evidence>
<keyword evidence="5" id="KW-1185">Reference proteome</keyword>
<feature type="transmembrane region" description="Helical" evidence="1">
    <location>
        <begin position="12"/>
        <end position="32"/>
    </location>
</feature>
<feature type="transmembrane region" description="Helical" evidence="1">
    <location>
        <begin position="38"/>
        <end position="59"/>
    </location>
</feature>
<sequence>MRTTSDRIRQAISFEIIGLVLVVPLAVFTFDLTVVDSAGLSLVGSLMATAWNYLFNLAFDHGLMHWRGTTEKTWPLRVVHAISFELGLALAFLPVVMVWLGIGVVESLVMDVAFMLFYIVYAFVFTWGYDTMFPDVQGSR</sequence>
<reference evidence="4 6" key="2">
    <citation type="submission" date="2018-04" db="EMBL/GenBank/DDBJ databases">
        <title>Genomic Encyclopedia of Type Strains, Phase IV (KMG-IV): sequencing the most valuable type-strain genomes for metagenomic binning, comparative biology and taxonomic classification.</title>
        <authorList>
            <person name="Goeker M."/>
        </authorList>
    </citation>
    <scope>NUCLEOTIDE SEQUENCE [LARGE SCALE GENOMIC DNA]</scope>
    <source>
        <strain evidence="4 6">DSM 28688</strain>
    </source>
</reference>
<dbReference type="InterPro" id="IPR007896">
    <property type="entry name" value="BTP_bacteria"/>
</dbReference>
<dbReference type="EMBL" id="NMPM01000008">
    <property type="protein sequence ID" value="PAV27247.1"/>
    <property type="molecule type" value="Genomic_DNA"/>
</dbReference>
<dbReference type="AlphaFoldDB" id="A0A2A2I6G3"/>
<gene>
    <name evidence="4" type="ORF">C8D92_101118</name>
    <name evidence="3" type="ORF">CF392_02020</name>
</gene>
<proteinExistence type="predicted"/>
<comment type="caution">
    <text evidence="3">The sequence shown here is derived from an EMBL/GenBank/DDBJ whole genome shotgun (WGS) entry which is preliminary data.</text>
</comment>